<dbReference type="Pfam" id="PF12841">
    <property type="entry name" value="YvrJ"/>
    <property type="match status" value="1"/>
</dbReference>
<keyword evidence="2" id="KW-0812">Transmembrane</keyword>
<organism evidence="3 4">
    <name type="scientific">Alkalicoccobacillus porphyridii</name>
    <dbReference type="NCBI Taxonomy" id="2597270"/>
    <lineage>
        <taxon>Bacteria</taxon>
        <taxon>Bacillati</taxon>
        <taxon>Bacillota</taxon>
        <taxon>Bacilli</taxon>
        <taxon>Bacillales</taxon>
        <taxon>Bacillaceae</taxon>
        <taxon>Alkalicoccobacillus</taxon>
    </lineage>
</organism>
<dbReference type="AlphaFoldDB" id="A0A554A2G2"/>
<dbReference type="InterPro" id="IPR024419">
    <property type="entry name" value="YvrJ"/>
</dbReference>
<dbReference type="OrthoDB" id="2662123at2"/>
<evidence type="ECO:0000313" key="4">
    <source>
        <dbReference type="Proteomes" id="UP000318521"/>
    </source>
</evidence>
<dbReference type="RefSeq" id="WP_143847521.1">
    <property type="nucleotide sequence ID" value="NZ_VLXZ01000002.1"/>
</dbReference>
<name>A0A554A2G2_9BACI</name>
<evidence type="ECO:0000256" key="2">
    <source>
        <dbReference type="SAM" id="Phobius"/>
    </source>
</evidence>
<proteinExistence type="predicted"/>
<protein>
    <submittedName>
        <fullName evidence="3">YvrJ family protein</fullName>
    </submittedName>
</protein>
<evidence type="ECO:0000313" key="3">
    <source>
        <dbReference type="EMBL" id="TSB47881.1"/>
    </source>
</evidence>
<reference evidence="3 4" key="1">
    <citation type="submission" date="2019-07" db="EMBL/GenBank/DDBJ databases">
        <authorList>
            <person name="Park Y.J."/>
            <person name="Jeong S.E."/>
            <person name="Jung H.S."/>
        </authorList>
    </citation>
    <scope>NUCLEOTIDE SEQUENCE [LARGE SCALE GENOMIC DNA]</scope>
    <source>
        <strain evidence="4">P16(2019)</strain>
    </source>
</reference>
<keyword evidence="2" id="KW-0472">Membrane</keyword>
<feature type="coiled-coil region" evidence="1">
    <location>
        <begin position="25"/>
        <end position="52"/>
    </location>
</feature>
<keyword evidence="1" id="KW-0175">Coiled coil</keyword>
<accession>A0A554A2G2</accession>
<dbReference type="Proteomes" id="UP000318521">
    <property type="component" value="Unassembled WGS sequence"/>
</dbReference>
<keyword evidence="4" id="KW-1185">Reference proteome</keyword>
<feature type="transmembrane region" description="Helical" evidence="2">
    <location>
        <begin position="6"/>
        <end position="26"/>
    </location>
</feature>
<sequence>MGVTPEWTMLLANVGFPSAVAVYLLLRFEKKIADQTSAIEELTQELSNQQEEEE</sequence>
<keyword evidence="2" id="KW-1133">Transmembrane helix</keyword>
<evidence type="ECO:0000256" key="1">
    <source>
        <dbReference type="SAM" id="Coils"/>
    </source>
</evidence>
<comment type="caution">
    <text evidence="3">The sequence shown here is derived from an EMBL/GenBank/DDBJ whole genome shotgun (WGS) entry which is preliminary data.</text>
</comment>
<dbReference type="EMBL" id="VLXZ01000002">
    <property type="protein sequence ID" value="TSB47881.1"/>
    <property type="molecule type" value="Genomic_DNA"/>
</dbReference>
<gene>
    <name evidence="3" type="ORF">FN960_05075</name>
</gene>